<gene>
    <name evidence="1" type="ORF">S01H4_66809</name>
</gene>
<feature type="non-terminal residue" evidence="1">
    <location>
        <position position="1"/>
    </location>
</feature>
<proteinExistence type="predicted"/>
<comment type="caution">
    <text evidence="1">The sequence shown here is derived from an EMBL/GenBank/DDBJ whole genome shotgun (WGS) entry which is preliminary data.</text>
</comment>
<reference evidence="1" key="1">
    <citation type="journal article" date="2014" name="Front. Microbiol.">
        <title>High frequency of phylogenetically diverse reductive dehalogenase-homologous genes in deep subseafloor sedimentary metagenomes.</title>
        <authorList>
            <person name="Kawai M."/>
            <person name="Futagami T."/>
            <person name="Toyoda A."/>
            <person name="Takaki Y."/>
            <person name="Nishi S."/>
            <person name="Hori S."/>
            <person name="Arai W."/>
            <person name="Tsubouchi T."/>
            <person name="Morono Y."/>
            <person name="Uchiyama I."/>
            <person name="Ito T."/>
            <person name="Fujiyama A."/>
            <person name="Inagaki F."/>
            <person name="Takami H."/>
        </authorList>
    </citation>
    <scope>NUCLEOTIDE SEQUENCE</scope>
    <source>
        <strain evidence="1">Expedition CK06-06</strain>
    </source>
</reference>
<accession>X1F3R4</accession>
<feature type="non-terminal residue" evidence="1">
    <location>
        <position position="59"/>
    </location>
</feature>
<protein>
    <submittedName>
        <fullName evidence="1">Uncharacterized protein</fullName>
    </submittedName>
</protein>
<name>X1F3R4_9ZZZZ</name>
<organism evidence="1">
    <name type="scientific">marine sediment metagenome</name>
    <dbReference type="NCBI Taxonomy" id="412755"/>
    <lineage>
        <taxon>unclassified sequences</taxon>
        <taxon>metagenomes</taxon>
        <taxon>ecological metagenomes</taxon>
    </lineage>
</organism>
<evidence type="ECO:0000313" key="1">
    <source>
        <dbReference type="EMBL" id="GAH27220.1"/>
    </source>
</evidence>
<dbReference type="EMBL" id="BART01041585">
    <property type="protein sequence ID" value="GAH27220.1"/>
    <property type="molecule type" value="Genomic_DNA"/>
</dbReference>
<dbReference type="AlphaFoldDB" id="X1F3R4"/>
<sequence length="59" mass="6201">GHVALENDLADFFGCRGTIVFSKPEPPAEAPGTEPAWLPTTVEIRGSKAERPTPSAIPA</sequence>